<gene>
    <name evidence="2" type="ordered locus">Dtox_2988</name>
</gene>
<sequence length="433" mass="47456">MQEQINGMTTGGCLKLKAGEYKGPVNINKPVTIEGSNTTIWAGSSPVIDVTKEGVVLKNLQVEATRGSNDIAIRSEDSYGVLVENVEVRGRVTGFGAESGVWDFPDSLNFGQLPHSRAIILKMRLSLPVSCKIISHIAGIIIEPELVGPGTVEVLIKINPLFQNSILCGSFLLVSKFIRRIPVNAIVTGSAFVSNGQLIWSPSGACLPEGAPEPVAEYYQNTGVNTNDPAVDKKLTPSDKNYGLVQETGSIPVLKKGQRIELSQFNPGDKKIFVGIGWDNRLAAPIEIDAVAFILGGNKKIIRDEDLIFYGNRSSSDGSISLLGQGKGLQEKISIDLSRLPQQYERIVIALAIYEGKKKQQYFNQLERVYIKVSDESGKPMFYFEVKDFALMENSLIIAEIYRYKGKWKLAAVGAGYRDDLKALCEMYGVEIM</sequence>
<dbReference type="STRING" id="485916.Dtox_2988"/>
<name>C8W3F6_DESAS</name>
<dbReference type="eggNOG" id="COG3420">
    <property type="taxonomic scope" value="Bacteria"/>
</dbReference>
<proteinExistence type="predicted"/>
<evidence type="ECO:0000313" key="2">
    <source>
        <dbReference type="EMBL" id="ACV63742.1"/>
    </source>
</evidence>
<feature type="domain" description="TerD" evidence="1">
    <location>
        <begin position="254"/>
        <end position="428"/>
    </location>
</feature>
<dbReference type="InterPro" id="IPR051324">
    <property type="entry name" value="Stress/Tellurium_Resist"/>
</dbReference>
<dbReference type="RefSeq" id="WP_015758434.1">
    <property type="nucleotide sequence ID" value="NC_013216.1"/>
</dbReference>
<dbReference type="OrthoDB" id="4123258at2"/>
<dbReference type="KEGG" id="dae:Dtox_2988"/>
<evidence type="ECO:0000313" key="3">
    <source>
        <dbReference type="Proteomes" id="UP000002217"/>
    </source>
</evidence>
<organism evidence="2 3">
    <name type="scientific">Desulfofarcimen acetoxidans (strain ATCC 49208 / DSM 771 / KCTC 5769 / VKM B-1644 / 5575)</name>
    <name type="common">Desulfotomaculum acetoxidans</name>
    <dbReference type="NCBI Taxonomy" id="485916"/>
    <lineage>
        <taxon>Bacteria</taxon>
        <taxon>Bacillati</taxon>
        <taxon>Bacillota</taxon>
        <taxon>Clostridia</taxon>
        <taxon>Eubacteriales</taxon>
        <taxon>Peptococcaceae</taxon>
        <taxon>Desulfofarcimen</taxon>
    </lineage>
</organism>
<dbReference type="Gene3D" id="2.60.60.30">
    <property type="entry name" value="sav2460 like domains"/>
    <property type="match status" value="1"/>
</dbReference>
<dbReference type="eggNOG" id="COG2310">
    <property type="taxonomic scope" value="Bacteria"/>
</dbReference>
<dbReference type="EMBL" id="CP001720">
    <property type="protein sequence ID" value="ACV63742.1"/>
    <property type="molecule type" value="Genomic_DNA"/>
</dbReference>
<dbReference type="AlphaFoldDB" id="C8W3F6"/>
<dbReference type="Proteomes" id="UP000002217">
    <property type="component" value="Chromosome"/>
</dbReference>
<dbReference type="InterPro" id="IPR003325">
    <property type="entry name" value="TerD"/>
</dbReference>
<dbReference type="SUPFAM" id="SSF51126">
    <property type="entry name" value="Pectin lyase-like"/>
    <property type="match status" value="1"/>
</dbReference>
<dbReference type="CDD" id="cd06974">
    <property type="entry name" value="TerD_like"/>
    <property type="match status" value="1"/>
</dbReference>
<dbReference type="PANTHER" id="PTHR32097">
    <property type="entry name" value="CAMP-BINDING PROTEIN 1-RELATED"/>
    <property type="match status" value="1"/>
</dbReference>
<evidence type="ECO:0000259" key="1">
    <source>
        <dbReference type="Pfam" id="PF02342"/>
    </source>
</evidence>
<dbReference type="PANTHER" id="PTHR32097:SF17">
    <property type="entry name" value="CAMP-BINDING PROTEIN 1-RELATED"/>
    <property type="match status" value="1"/>
</dbReference>
<dbReference type="Pfam" id="PF02342">
    <property type="entry name" value="TerD"/>
    <property type="match status" value="1"/>
</dbReference>
<protein>
    <submittedName>
        <fullName evidence="2">Stress protein</fullName>
    </submittedName>
</protein>
<dbReference type="HOGENOM" id="CLU_632706_0_0_9"/>
<accession>C8W3F6</accession>
<reference evidence="2 3" key="1">
    <citation type="journal article" date="2009" name="Stand. Genomic Sci.">
        <title>Complete genome sequence of Desulfotomaculum acetoxidans type strain (5575).</title>
        <authorList>
            <person name="Spring S."/>
            <person name="Lapidus A."/>
            <person name="Schroder M."/>
            <person name="Gleim D."/>
            <person name="Sims D."/>
            <person name="Meincke L."/>
            <person name="Glavina Del Rio T."/>
            <person name="Tice H."/>
            <person name="Copeland A."/>
            <person name="Cheng J.F."/>
            <person name="Lucas S."/>
            <person name="Chen F."/>
            <person name="Nolan M."/>
            <person name="Bruce D."/>
            <person name="Goodwin L."/>
            <person name="Pitluck S."/>
            <person name="Ivanova N."/>
            <person name="Mavromatis K."/>
            <person name="Mikhailova N."/>
            <person name="Pati A."/>
            <person name="Chen A."/>
            <person name="Palaniappan K."/>
            <person name="Land M."/>
            <person name="Hauser L."/>
            <person name="Chang Y.J."/>
            <person name="Jeffries C.D."/>
            <person name="Chain P."/>
            <person name="Saunders E."/>
            <person name="Brettin T."/>
            <person name="Detter J.C."/>
            <person name="Goker M."/>
            <person name="Bristow J."/>
            <person name="Eisen J.A."/>
            <person name="Markowitz V."/>
            <person name="Hugenholtz P."/>
            <person name="Kyrpides N.C."/>
            <person name="Klenk H.P."/>
            <person name="Han C."/>
        </authorList>
    </citation>
    <scope>NUCLEOTIDE SEQUENCE [LARGE SCALE GENOMIC DNA]</scope>
    <source>
        <strain evidence="3">ATCC 49208 / DSM 771 / VKM B-1644</strain>
    </source>
</reference>
<dbReference type="InterPro" id="IPR011050">
    <property type="entry name" value="Pectin_lyase_fold/virulence"/>
</dbReference>
<keyword evidence="3" id="KW-1185">Reference proteome</keyword>